<reference evidence="1" key="1">
    <citation type="submission" date="2022-07" db="EMBL/GenBank/DDBJ databases">
        <title>Sphingomonas sp. nov., a novel bacterium isolated from the north slope of the Mount Everest.</title>
        <authorList>
            <person name="Cui X."/>
            <person name="Liu Y."/>
        </authorList>
    </citation>
    <scope>NUCLEOTIDE SEQUENCE</scope>
    <source>
        <strain evidence="1">S5-59</strain>
    </source>
</reference>
<protein>
    <submittedName>
        <fullName evidence="1">Uncharacterized protein</fullName>
    </submittedName>
</protein>
<proteinExistence type="predicted"/>
<dbReference type="EMBL" id="CP101740">
    <property type="protein sequence ID" value="UUL82751.1"/>
    <property type="molecule type" value="Genomic_DNA"/>
</dbReference>
<evidence type="ECO:0000313" key="2">
    <source>
        <dbReference type="Proteomes" id="UP001058533"/>
    </source>
</evidence>
<organism evidence="1 2">
    <name type="scientific">Sphingomonas qomolangmaensis</name>
    <dbReference type="NCBI Taxonomy" id="2918765"/>
    <lineage>
        <taxon>Bacteria</taxon>
        <taxon>Pseudomonadati</taxon>
        <taxon>Pseudomonadota</taxon>
        <taxon>Alphaproteobacteria</taxon>
        <taxon>Sphingomonadales</taxon>
        <taxon>Sphingomonadaceae</taxon>
        <taxon>Sphingomonas</taxon>
    </lineage>
</organism>
<keyword evidence="2" id="KW-1185">Reference proteome</keyword>
<gene>
    <name evidence="1" type="ORF">NMP03_00440</name>
</gene>
<dbReference type="Proteomes" id="UP001058533">
    <property type="component" value="Chromosome"/>
</dbReference>
<accession>A0ABY5L9W3</accession>
<name>A0ABY5L9W3_9SPHN</name>
<evidence type="ECO:0000313" key="1">
    <source>
        <dbReference type="EMBL" id="UUL82751.1"/>
    </source>
</evidence>
<sequence length="246" mass="26258">MPTRSYAELAPLVLQAPIIADATIRSAVRIKGAEAAGVADGFVRFYVNADVAALIRGPGAVAAQVGYLIDMPLDARGRTPRPKGMRVIIFARPVPGRPDQVQLIEPGAQLPWTPANDALVRQIARAAIEPDAPPTIIGIGNAFHVPGSLPGEGETQIFLRTQSGDPVSLSILRRPGQQRRWAVALGEIVDDVAGPPQRDTLLWYRLACGLPPALPEESTANEAPDRAEIARDDYAFVMQALGPCAR</sequence>
<dbReference type="RefSeq" id="WP_256506601.1">
    <property type="nucleotide sequence ID" value="NZ_CP101740.1"/>
</dbReference>